<dbReference type="PANTHER" id="PTHR34978:SF3">
    <property type="entry name" value="SLR0241 PROTEIN"/>
    <property type="match status" value="1"/>
</dbReference>
<dbReference type="InterPro" id="IPR001460">
    <property type="entry name" value="PCN-bd_Tpept"/>
</dbReference>
<dbReference type="CARD" id="ARO:3000217">
    <property type="molecule name" value="blaR1"/>
    <property type="mechanism identifier" value="ARO:0001004"/>
    <property type="mechanism name" value="antibiotic inactivation"/>
</dbReference>
<keyword evidence="2" id="KW-1133">Transmembrane helix</keyword>
<dbReference type="Gene3D" id="3.40.710.10">
    <property type="entry name" value="DD-peptidase/beta-lactamase superfamily"/>
    <property type="match status" value="1"/>
</dbReference>
<gene>
    <name evidence="5" type="primary">blaR1</name>
</gene>
<dbReference type="CDD" id="cd07341">
    <property type="entry name" value="M56_BlaR1_MecR1_like"/>
    <property type="match status" value="1"/>
</dbReference>
<feature type="transmembrane region" description="Helical" evidence="2">
    <location>
        <begin position="102"/>
        <end position="124"/>
    </location>
</feature>
<accession>A8RR43</accession>
<keyword evidence="2" id="KW-0812">Transmembrane</keyword>
<dbReference type="Pfam" id="PF05569">
    <property type="entry name" value="Peptidase_M56"/>
    <property type="match status" value="1"/>
</dbReference>
<dbReference type="InterPro" id="IPR008756">
    <property type="entry name" value="Peptidase_M56"/>
</dbReference>
<dbReference type="Pfam" id="PF00905">
    <property type="entry name" value="Transpeptidase"/>
    <property type="match status" value="1"/>
</dbReference>
<comment type="similarity">
    <text evidence="1">Belongs to the peptidase M56 family.</text>
</comment>
<sequence>MTLPHILLSLVLITATILVIFFVRAVFYKQLSAKWRYHLWFLLITVLTLPFIPIHLLTGLSFFDQGRQQITPSAQKRFGFADQNEQWMVDFGTSVSRFDDTFIHAVFVSIWIGGMIFFLLLTLYHYAKLQRLVKAASRIQNQKVENAFSDCMAELQITNKLTNLESPAIQTPMTFGWLKTYILLPKNIELYLSDDEIRHVLLHELHHYKSKHIKVNYIFVVYQIVYWFHPLVWKAFKEMRLDRELACDTEVLLTLGQREYKAYGQTIMRFLERNSRFLYLTNPLHSSKKAFKNTKSYNIAFFYWRVKSGAQLKKPWVVFAGLTRFCIAQFPFLTATAVSTERYQFDESQAVVEDYSTYFAGNEGSFVLYSLTSDQFEIYNKEKSVRRVSPNSSYKIYTALMALELGVIGRDDSWLEWDGVEYEDEAWNSGQDLKSAMSQSVTWYFQELDERIKQRNIQSFVNQLDYGNKDLSGGLNHYWLESSLKISPVEQVELLHSFYTNQLDFKEEHVQFVKEVMKLEENQKGTLYGKTGTGIVNGHAINGWFIGFVETETDTYFFATNIQQKIMHMEARLLKSLYPFCQAKEFID</sequence>
<feature type="domain" description="Peptidase M56" evidence="4">
    <location>
        <begin position="10"/>
        <end position="289"/>
    </location>
</feature>
<feature type="domain" description="Penicillin-binding protein transpeptidase" evidence="3">
    <location>
        <begin position="385"/>
        <end position="566"/>
    </location>
</feature>
<feature type="transmembrane region" description="Helical" evidence="2">
    <location>
        <begin position="215"/>
        <end position="233"/>
    </location>
</feature>
<dbReference type="InterPro" id="IPR052173">
    <property type="entry name" value="Beta-lactam_resp_regulator"/>
</dbReference>
<evidence type="ECO:0000256" key="2">
    <source>
        <dbReference type="SAM" id="Phobius"/>
    </source>
</evidence>
<dbReference type="EMBL" id="EF540343">
    <property type="protein sequence ID" value="ABU39979.1"/>
    <property type="molecule type" value="Genomic_DNA"/>
</dbReference>
<dbReference type="NCBIfam" id="NF000326">
    <property type="entry name" value="blaR1_generic"/>
    <property type="match status" value="1"/>
</dbReference>
<evidence type="ECO:0000313" key="5">
    <source>
        <dbReference type="EMBL" id="ABU39979.1"/>
    </source>
</evidence>
<proteinExistence type="inferred from homology"/>
<dbReference type="SUPFAM" id="SSF56601">
    <property type="entry name" value="beta-lactamase/transpeptidase-like"/>
    <property type="match status" value="1"/>
</dbReference>
<dbReference type="PANTHER" id="PTHR34978">
    <property type="entry name" value="POSSIBLE SENSOR-TRANSDUCER PROTEIN BLAR"/>
    <property type="match status" value="1"/>
</dbReference>
<evidence type="ECO:0000259" key="4">
    <source>
        <dbReference type="Pfam" id="PF05569"/>
    </source>
</evidence>
<dbReference type="AlphaFoldDB" id="A8RR43"/>
<organism evidence="5">
    <name type="scientific">Shouchella clausii</name>
    <name type="common">Alkalihalobacillus clausii</name>
    <dbReference type="NCBI Taxonomy" id="79880"/>
    <lineage>
        <taxon>Bacteria</taxon>
        <taxon>Bacillati</taxon>
        <taxon>Bacillota</taxon>
        <taxon>Bacilli</taxon>
        <taxon>Bacillales</taxon>
        <taxon>Bacillaceae</taxon>
        <taxon>Shouchella</taxon>
    </lineage>
</organism>
<protein>
    <submittedName>
        <fullName evidence="5">Penicillin-binding protein</fullName>
    </submittedName>
</protein>
<reference evidence="5" key="1">
    <citation type="journal article" date="2003" name="Antimicrob. Agents Chemother.">
        <title>Chromosomal aadD2 encodes an aminoglycoside nucleotidyltransferase in Bacillus clausii.</title>
        <authorList>
            <person name="Bozdogan B."/>
            <person name="Galopin S."/>
            <person name="Gerbaud G."/>
            <person name="Courvalin P."/>
            <person name="Leclercq R."/>
        </authorList>
    </citation>
    <scope>NUCLEOTIDE SEQUENCE</scope>
    <source>
        <strain evidence="5">NR</strain>
    </source>
</reference>
<keyword evidence="2" id="KW-0472">Membrane</keyword>
<name>A8RR43_SHOCL</name>
<evidence type="ECO:0000259" key="3">
    <source>
        <dbReference type="Pfam" id="PF00905"/>
    </source>
</evidence>
<reference evidence="5" key="2">
    <citation type="journal article" date="2007" name="Antimicrob. Agents Chemother.">
        <title>Molecular and biochemical characterization of the chromosome-encoded class A beta-lactamase BCL-1 from Bacillus clausii.</title>
        <authorList>
            <person name="Girlich D."/>
            <person name="Leclercq R."/>
            <person name="Naas T."/>
            <person name="Nordmann P."/>
        </authorList>
    </citation>
    <scope>NUCLEOTIDE SEQUENCE</scope>
    <source>
        <strain evidence="5">NR</strain>
    </source>
</reference>
<feature type="transmembrane region" description="Helical" evidence="2">
    <location>
        <begin position="39"/>
        <end position="63"/>
    </location>
</feature>
<feature type="transmembrane region" description="Helical" evidence="2">
    <location>
        <begin position="6"/>
        <end position="27"/>
    </location>
</feature>
<evidence type="ECO:0000256" key="1">
    <source>
        <dbReference type="ARBA" id="ARBA00011075"/>
    </source>
</evidence>
<dbReference type="GO" id="GO:0008658">
    <property type="term" value="F:penicillin binding"/>
    <property type="evidence" value="ECO:0007669"/>
    <property type="project" value="InterPro"/>
</dbReference>
<dbReference type="InterPro" id="IPR012338">
    <property type="entry name" value="Beta-lactam/transpept-like"/>
</dbReference>